<keyword evidence="5 7" id="KW-0238">DNA-binding</keyword>
<dbReference type="Pfam" id="PF02381">
    <property type="entry name" value="MraZ"/>
    <property type="match status" value="1"/>
</dbReference>
<evidence type="ECO:0000256" key="2">
    <source>
        <dbReference type="ARBA" id="ARBA00022490"/>
    </source>
</evidence>
<dbReference type="InterPro" id="IPR038619">
    <property type="entry name" value="MraZ_sf"/>
</dbReference>
<dbReference type="InterPro" id="IPR020603">
    <property type="entry name" value="MraZ_dom"/>
</dbReference>
<protein>
    <recommendedName>
        <fullName evidence="1 7">Transcriptional regulator MraZ</fullName>
    </recommendedName>
</protein>
<dbReference type="EMBL" id="JALBUT010000009">
    <property type="protein sequence ID" value="MDX8416062.1"/>
    <property type="molecule type" value="Genomic_DNA"/>
</dbReference>
<dbReference type="InterPro" id="IPR003444">
    <property type="entry name" value="MraZ"/>
</dbReference>
<evidence type="ECO:0000259" key="8">
    <source>
        <dbReference type="PROSITE" id="PS51740"/>
    </source>
</evidence>
<comment type="subunit">
    <text evidence="7">Forms oligomers.</text>
</comment>
<organism evidence="9 10">
    <name type="scientific">Intestinicryptomonas porci</name>
    <dbReference type="NCBI Taxonomy" id="2926320"/>
    <lineage>
        <taxon>Bacteria</taxon>
        <taxon>Pseudomonadati</taxon>
        <taxon>Verrucomicrobiota</taxon>
        <taxon>Opitutia</taxon>
        <taxon>Opitutales</taxon>
        <taxon>Intestinicryptomonaceae</taxon>
        <taxon>Intestinicryptomonas</taxon>
    </lineage>
</organism>
<dbReference type="HAMAP" id="MF_01008">
    <property type="entry name" value="MraZ"/>
    <property type="match status" value="1"/>
</dbReference>
<proteinExistence type="inferred from homology"/>
<dbReference type="Gene3D" id="3.40.1550.20">
    <property type="entry name" value="Transcriptional regulator MraZ domain"/>
    <property type="match status" value="1"/>
</dbReference>
<dbReference type="InterPro" id="IPR035644">
    <property type="entry name" value="MraZ_C"/>
</dbReference>
<evidence type="ECO:0000256" key="5">
    <source>
        <dbReference type="ARBA" id="ARBA00023125"/>
    </source>
</evidence>
<keyword evidence="2 7" id="KW-0963">Cytoplasm</keyword>
<sequence length="153" mass="17468">MSTSRTARPFFMGEYTRPMDDKRRLTVPSKWRFSGDDGENAYLALPNPNGSITLYPPEMMEKLYEKVSQMGMANQDRQRVLMNIFRKGESLGCDKQGRISLTEKLTAYAGISKETILIGNLTTFQIWNPEKFEEWSNKEGGESVEDVLNELGI</sequence>
<dbReference type="InterPro" id="IPR035642">
    <property type="entry name" value="MraZ_N"/>
</dbReference>
<keyword evidence="3" id="KW-0677">Repeat</keyword>
<dbReference type="CDD" id="cd16321">
    <property type="entry name" value="MraZ_C"/>
    <property type="match status" value="1"/>
</dbReference>
<evidence type="ECO:0000256" key="6">
    <source>
        <dbReference type="ARBA" id="ARBA00023163"/>
    </source>
</evidence>
<dbReference type="InterPro" id="IPR007159">
    <property type="entry name" value="SpoVT-AbrB_dom"/>
</dbReference>
<dbReference type="PANTHER" id="PTHR34701:SF1">
    <property type="entry name" value="TRANSCRIPTIONAL REGULATOR MRAZ"/>
    <property type="match status" value="1"/>
</dbReference>
<keyword evidence="10" id="KW-1185">Reference proteome</keyword>
<dbReference type="InterPro" id="IPR037914">
    <property type="entry name" value="SpoVT-AbrB_sf"/>
</dbReference>
<feature type="domain" description="SpoVT-AbrB" evidence="8">
    <location>
        <begin position="14"/>
        <end position="59"/>
    </location>
</feature>
<dbReference type="RefSeq" id="WP_370397515.1">
    <property type="nucleotide sequence ID" value="NZ_JALBUT010000009.1"/>
</dbReference>
<name>A0ABU4WHM7_9BACT</name>
<evidence type="ECO:0000256" key="1">
    <source>
        <dbReference type="ARBA" id="ARBA00013860"/>
    </source>
</evidence>
<comment type="subcellular location">
    <subcellularLocation>
        <location evidence="7">Cytoplasm</location>
        <location evidence="7">Nucleoid</location>
    </subcellularLocation>
</comment>
<evidence type="ECO:0000256" key="7">
    <source>
        <dbReference type="HAMAP-Rule" id="MF_01008"/>
    </source>
</evidence>
<reference evidence="9 10" key="1">
    <citation type="submission" date="2022-03" db="EMBL/GenBank/DDBJ databases">
        <title>Novel taxa within the pig intestine.</title>
        <authorList>
            <person name="Wylensek D."/>
            <person name="Bishof K."/>
            <person name="Afrizal A."/>
            <person name="Clavel T."/>
        </authorList>
    </citation>
    <scope>NUCLEOTIDE SEQUENCE [LARGE SCALE GENOMIC DNA]</scope>
    <source>
        <strain evidence="9 10">CLA-KB-P66</strain>
    </source>
</reference>
<evidence type="ECO:0000256" key="3">
    <source>
        <dbReference type="ARBA" id="ARBA00022737"/>
    </source>
</evidence>
<dbReference type="SUPFAM" id="SSF89447">
    <property type="entry name" value="AbrB/MazE/MraZ-like"/>
    <property type="match status" value="1"/>
</dbReference>
<keyword evidence="6 7" id="KW-0804">Transcription</keyword>
<comment type="similarity">
    <text evidence="7">Belongs to the MraZ family.</text>
</comment>
<gene>
    <name evidence="7" type="primary">mraZ</name>
    <name evidence="9" type="ORF">MOX91_07730</name>
</gene>
<accession>A0ABU4WHM7</accession>
<comment type="caution">
    <text evidence="9">The sequence shown here is derived from an EMBL/GenBank/DDBJ whole genome shotgun (WGS) entry which is preliminary data.</text>
</comment>
<dbReference type="PROSITE" id="PS51740">
    <property type="entry name" value="SPOVT_ABRB"/>
    <property type="match status" value="1"/>
</dbReference>
<dbReference type="PANTHER" id="PTHR34701">
    <property type="entry name" value="TRANSCRIPTIONAL REGULATOR MRAZ"/>
    <property type="match status" value="1"/>
</dbReference>
<dbReference type="CDD" id="cd16320">
    <property type="entry name" value="MraZ_N"/>
    <property type="match status" value="1"/>
</dbReference>
<keyword evidence="4 7" id="KW-0805">Transcription regulation</keyword>
<evidence type="ECO:0000313" key="10">
    <source>
        <dbReference type="Proteomes" id="UP001275932"/>
    </source>
</evidence>
<evidence type="ECO:0000313" key="9">
    <source>
        <dbReference type="EMBL" id="MDX8416062.1"/>
    </source>
</evidence>
<dbReference type="Proteomes" id="UP001275932">
    <property type="component" value="Unassembled WGS sequence"/>
</dbReference>
<evidence type="ECO:0000256" key="4">
    <source>
        <dbReference type="ARBA" id="ARBA00023015"/>
    </source>
</evidence>